<dbReference type="RefSeq" id="WP_126143364.1">
    <property type="nucleotide sequence ID" value="NZ_RXHU01000066.1"/>
</dbReference>
<keyword evidence="1" id="KW-0472">Membrane</keyword>
<protein>
    <submittedName>
        <fullName evidence="2">DUF3995 domain-containing protein</fullName>
    </submittedName>
</protein>
<reference evidence="2 3" key="1">
    <citation type="submission" date="2018-12" db="EMBL/GenBank/DDBJ databases">
        <title>Bacillus ochoae sp. nov., Paenibacillus whitsoniae sp. nov., Paenibacillus spiritus sp. nov. Isolated from the Mars Exploration Rover during spacecraft assembly.</title>
        <authorList>
            <person name="Seuylemezian A."/>
            <person name="Vaishampayan P."/>
        </authorList>
    </citation>
    <scope>NUCLEOTIDE SEQUENCE [LARGE SCALE GENOMIC DNA]</scope>
    <source>
        <strain evidence="2 3">MER 54</strain>
    </source>
</reference>
<dbReference type="OrthoDB" id="8590912at2"/>
<evidence type="ECO:0000313" key="2">
    <source>
        <dbReference type="EMBL" id="RTE07201.1"/>
    </source>
</evidence>
<dbReference type="EMBL" id="RXHU01000066">
    <property type="protein sequence ID" value="RTE07201.1"/>
    <property type="molecule type" value="Genomic_DNA"/>
</dbReference>
<dbReference type="InterPro" id="IPR025058">
    <property type="entry name" value="DUF3995"/>
</dbReference>
<name>A0A3S0BT22_9BACL</name>
<dbReference type="Proteomes" id="UP000276128">
    <property type="component" value="Unassembled WGS sequence"/>
</dbReference>
<evidence type="ECO:0000256" key="1">
    <source>
        <dbReference type="SAM" id="Phobius"/>
    </source>
</evidence>
<keyword evidence="1" id="KW-1133">Transmembrane helix</keyword>
<evidence type="ECO:0000313" key="3">
    <source>
        <dbReference type="Proteomes" id="UP000276128"/>
    </source>
</evidence>
<keyword evidence="1" id="KW-0812">Transmembrane</keyword>
<feature type="transmembrane region" description="Helical" evidence="1">
    <location>
        <begin position="71"/>
        <end position="88"/>
    </location>
</feature>
<dbReference type="AlphaFoldDB" id="A0A3S0BT22"/>
<gene>
    <name evidence="2" type="ORF">EJQ19_21285</name>
</gene>
<dbReference type="Pfam" id="PF13160">
    <property type="entry name" value="DUF3995"/>
    <property type="match status" value="1"/>
</dbReference>
<feature type="transmembrane region" description="Helical" evidence="1">
    <location>
        <begin position="32"/>
        <end position="50"/>
    </location>
</feature>
<sequence>MLFANSSCVVILDACLLGIQGDLLPLALPSKLVGWGCLLSAIAFGLRCIGDFKYVGLFKTNRTSRFARYDYFLFTPLCLWLSWAFFYAL</sequence>
<proteinExistence type="predicted"/>
<comment type="caution">
    <text evidence="2">The sequence shown here is derived from an EMBL/GenBank/DDBJ whole genome shotgun (WGS) entry which is preliminary data.</text>
</comment>
<keyword evidence="3" id="KW-1185">Reference proteome</keyword>
<organism evidence="2 3">
    <name type="scientific">Paenibacillus whitsoniae</name>
    <dbReference type="NCBI Taxonomy" id="2496558"/>
    <lineage>
        <taxon>Bacteria</taxon>
        <taxon>Bacillati</taxon>
        <taxon>Bacillota</taxon>
        <taxon>Bacilli</taxon>
        <taxon>Bacillales</taxon>
        <taxon>Paenibacillaceae</taxon>
        <taxon>Paenibacillus</taxon>
    </lineage>
</organism>
<accession>A0A3S0BT22</accession>